<feature type="domain" description="Nicotinate/nicotinamide phosphoribosyltransferase" evidence="10">
    <location>
        <begin position="150"/>
        <end position="352"/>
    </location>
</feature>
<dbReference type="InterPro" id="IPR007229">
    <property type="entry name" value="Nic_PRibTrfase-Fam"/>
</dbReference>
<evidence type="ECO:0000256" key="5">
    <source>
        <dbReference type="ARBA" id="ARBA00022598"/>
    </source>
</evidence>
<reference evidence="13 14" key="1">
    <citation type="submission" date="2019-07" db="EMBL/GenBank/DDBJ databases">
        <title>Rapid identification of Enteric Bacteria from Whole Genome Sequences (WGS) using Average Nucleotide Identity (ANI).</title>
        <authorList>
            <person name="Lane C."/>
        </authorList>
    </citation>
    <scope>NUCLEOTIDE SEQUENCE [LARGE SCALE GENOMIC DNA]</scope>
    <source>
        <strain evidence="13 14">2016D-0250</strain>
    </source>
</reference>
<dbReference type="Pfam" id="PF17956">
    <property type="entry name" value="NAPRTase_C"/>
    <property type="match status" value="1"/>
</dbReference>
<evidence type="ECO:0000313" key="14">
    <source>
        <dbReference type="Proteomes" id="UP000321310"/>
    </source>
</evidence>
<dbReference type="UniPathway" id="UPA00253">
    <property type="reaction ID" value="UER00457"/>
</dbReference>
<comment type="similarity">
    <text evidence="2 9">Belongs to the NAPRTase family.</text>
</comment>
<dbReference type="SUPFAM" id="SSF51690">
    <property type="entry name" value="Nicotinate/Quinolinate PRTase C-terminal domain-like"/>
    <property type="match status" value="1"/>
</dbReference>
<name>A0A5C7DZF4_9BACT</name>
<evidence type="ECO:0000256" key="1">
    <source>
        <dbReference type="ARBA" id="ARBA00004952"/>
    </source>
</evidence>
<evidence type="ECO:0000256" key="9">
    <source>
        <dbReference type="RuleBase" id="RU365100"/>
    </source>
</evidence>
<dbReference type="GO" id="GO:0005829">
    <property type="term" value="C:cytosol"/>
    <property type="evidence" value="ECO:0007669"/>
    <property type="project" value="TreeGrafter"/>
</dbReference>
<comment type="pathway">
    <text evidence="1 9">Cofactor biosynthesis; NAD(+) biosynthesis; nicotinate D-ribonucleotide from nicotinate: step 1/1.</text>
</comment>
<comment type="function">
    <text evidence="9">Catalyzes the first step in the biosynthesis of NAD from nicotinic acid, the ATP-dependent synthesis of beta-nicotinate D-ribonucleotide from nicotinate and 5-phospho-D-ribose 1-phosphate.</text>
</comment>
<dbReference type="InterPro" id="IPR006405">
    <property type="entry name" value="Nic_PRibTrfase_pncB"/>
</dbReference>
<dbReference type="GO" id="GO:0047280">
    <property type="term" value="F:nicotinamide phosphoribosyltransferase activity"/>
    <property type="evidence" value="ECO:0007669"/>
    <property type="project" value="UniProtKB-ARBA"/>
</dbReference>
<dbReference type="FunFam" id="3.20.20.70:FF:000076">
    <property type="entry name" value="Nicotinate phosphoribosyltransferase"/>
    <property type="match status" value="1"/>
</dbReference>
<evidence type="ECO:0000256" key="7">
    <source>
        <dbReference type="ARBA" id="ARBA00022679"/>
    </source>
</evidence>
<gene>
    <name evidence="13" type="ORF">FPD46_05445</name>
</gene>
<feature type="domain" description="Nicotinate phosphoribosyltransferase C-terminal" evidence="12">
    <location>
        <begin position="379"/>
        <end position="447"/>
    </location>
</feature>
<keyword evidence="4" id="KW-0597">Phosphoprotein</keyword>
<comment type="catalytic activity">
    <reaction evidence="8 9">
        <text>5-phospho-alpha-D-ribose 1-diphosphate + nicotinate + ATP + H2O = nicotinate beta-D-ribonucleotide + ADP + phosphate + diphosphate</text>
        <dbReference type="Rhea" id="RHEA:36163"/>
        <dbReference type="ChEBI" id="CHEBI:15377"/>
        <dbReference type="ChEBI" id="CHEBI:30616"/>
        <dbReference type="ChEBI" id="CHEBI:32544"/>
        <dbReference type="ChEBI" id="CHEBI:33019"/>
        <dbReference type="ChEBI" id="CHEBI:43474"/>
        <dbReference type="ChEBI" id="CHEBI:57502"/>
        <dbReference type="ChEBI" id="CHEBI:58017"/>
        <dbReference type="ChEBI" id="CHEBI:456216"/>
        <dbReference type="EC" id="6.3.4.21"/>
    </reaction>
</comment>
<accession>A0A5C7DZF4</accession>
<dbReference type="Proteomes" id="UP000321310">
    <property type="component" value="Unassembled WGS sequence"/>
</dbReference>
<keyword evidence="7 9" id="KW-0808">Transferase</keyword>
<sequence length="458" mass="52385">MNFSLLCDFYELSMAYAYFKQNMHKQVVYFEVFFRKAPDNASYAVFCGLEQIIDHINHFSFSQSDIDFLKNTHKFDDEFLNYLSTLQFSGDILSVKEGECVFANTPLMIIKAPIIEALLLETFILLTLNHQCLIATKASRIAQIAKEKLLLEFGSRRAHGESAALNGARAAFIGGFHASACTLAGKNFKIPISGTMSHSWVQMFDDELSAFRAYCQIYKDNISLLIDTYDYKKGIENAILIFKELNAQDFMQNYSVRIDSGDLLKISKFLRKKLDLAGLKKCKIIASNALDEFIIEKLLKNKAPIDAFGIGEKLITSASSPIFGAVYKLVAIEKNNQIIPKIKISASSSKTTLPHFKKPIRYYKNKKASFDVLYTYDENVKNYQGYTYKNLHELIFKDGKLVYEFPSLKNIQDYHKKSIDSLDFKLKKLQKPSIYKIKISKKLKNLQKKHLDKISLSF</sequence>
<dbReference type="PANTHER" id="PTHR11098:SF1">
    <property type="entry name" value="NICOTINATE PHOSPHORIBOSYLTRANSFERASE"/>
    <property type="match status" value="1"/>
</dbReference>
<comment type="PTM">
    <text evidence="9">Transiently phosphorylated on a His residue during the reaction cycle. Phosphorylation strongly increases the affinity for substrates and increases the rate of nicotinate D-ribonucleotide production. Dephosphorylation regenerates the low-affinity form of the enzyme, leading to product release.</text>
</comment>
<keyword evidence="13" id="KW-0328">Glycosyltransferase</keyword>
<dbReference type="EC" id="6.3.4.21" evidence="3 9"/>
<dbReference type="PIRSF" id="PIRSF000484">
    <property type="entry name" value="NAPRT"/>
    <property type="match status" value="1"/>
</dbReference>
<evidence type="ECO:0000259" key="11">
    <source>
        <dbReference type="Pfam" id="PF17767"/>
    </source>
</evidence>
<dbReference type="InterPro" id="IPR040727">
    <property type="entry name" value="NAPRTase_N"/>
</dbReference>
<dbReference type="EMBL" id="VOWB01000048">
    <property type="protein sequence ID" value="TXE81269.1"/>
    <property type="molecule type" value="Genomic_DNA"/>
</dbReference>
<evidence type="ECO:0000313" key="13">
    <source>
        <dbReference type="EMBL" id="TXE81269.1"/>
    </source>
</evidence>
<dbReference type="InterPro" id="IPR013785">
    <property type="entry name" value="Aldolase_TIM"/>
</dbReference>
<dbReference type="InterPro" id="IPR041525">
    <property type="entry name" value="N/Namide_PRibTrfase"/>
</dbReference>
<feature type="domain" description="Nicotinate phosphoribosyltransferase N-terminal" evidence="11">
    <location>
        <begin position="5"/>
        <end position="129"/>
    </location>
</feature>
<dbReference type="PANTHER" id="PTHR11098">
    <property type="entry name" value="NICOTINATE PHOSPHORIBOSYLTRANSFERASE"/>
    <property type="match status" value="1"/>
</dbReference>
<evidence type="ECO:0000256" key="4">
    <source>
        <dbReference type="ARBA" id="ARBA00022553"/>
    </source>
</evidence>
<dbReference type="Gene3D" id="3.20.20.70">
    <property type="entry name" value="Aldolase class I"/>
    <property type="match status" value="1"/>
</dbReference>
<proteinExistence type="inferred from homology"/>
<dbReference type="Pfam" id="PF04095">
    <property type="entry name" value="NAPRTase"/>
    <property type="match status" value="1"/>
</dbReference>
<dbReference type="InterPro" id="IPR041619">
    <property type="entry name" value="NAPRTase_C"/>
</dbReference>
<dbReference type="Gene3D" id="3.20.140.10">
    <property type="entry name" value="nicotinate phosphoribosyltransferase"/>
    <property type="match status" value="1"/>
</dbReference>
<dbReference type="AlphaFoldDB" id="A0A5C7DZF4"/>
<protein>
    <recommendedName>
        <fullName evidence="3 9">Nicotinate phosphoribosyltransferase</fullName>
        <ecNumber evidence="3 9">6.3.4.21</ecNumber>
    </recommendedName>
</protein>
<dbReference type="NCBIfam" id="NF006695">
    <property type="entry name" value="PRK09243.1-2"/>
    <property type="match status" value="1"/>
</dbReference>
<dbReference type="GO" id="GO:0034355">
    <property type="term" value="P:NAD+ biosynthetic process via the salvage pathway"/>
    <property type="evidence" value="ECO:0007669"/>
    <property type="project" value="TreeGrafter"/>
</dbReference>
<keyword evidence="6 9" id="KW-0662">Pyridine nucleotide biosynthesis</keyword>
<evidence type="ECO:0000256" key="6">
    <source>
        <dbReference type="ARBA" id="ARBA00022642"/>
    </source>
</evidence>
<dbReference type="NCBIfam" id="NF009131">
    <property type="entry name" value="PRK12484.1"/>
    <property type="match status" value="1"/>
</dbReference>
<evidence type="ECO:0000259" key="12">
    <source>
        <dbReference type="Pfam" id="PF17956"/>
    </source>
</evidence>
<dbReference type="GO" id="GO:0004516">
    <property type="term" value="F:nicotinate phosphoribosyltransferase activity"/>
    <property type="evidence" value="ECO:0007669"/>
    <property type="project" value="UniProtKB-UniRule"/>
</dbReference>
<dbReference type="Pfam" id="PF17767">
    <property type="entry name" value="NAPRTase_N"/>
    <property type="match status" value="1"/>
</dbReference>
<dbReference type="RefSeq" id="WP_147575671.1">
    <property type="nucleotide sequence ID" value="NZ_VOWB01000048.1"/>
</dbReference>
<dbReference type="InterPro" id="IPR036068">
    <property type="entry name" value="Nicotinate_pribotase-like_C"/>
</dbReference>
<evidence type="ECO:0000256" key="3">
    <source>
        <dbReference type="ARBA" id="ARBA00013236"/>
    </source>
</evidence>
<evidence type="ECO:0000256" key="2">
    <source>
        <dbReference type="ARBA" id="ARBA00010897"/>
    </source>
</evidence>
<organism evidence="13 14">
    <name type="scientific">Campylobacter peloridis</name>
    <dbReference type="NCBI Taxonomy" id="488546"/>
    <lineage>
        <taxon>Bacteria</taxon>
        <taxon>Pseudomonadati</taxon>
        <taxon>Campylobacterota</taxon>
        <taxon>Epsilonproteobacteria</taxon>
        <taxon>Campylobacterales</taxon>
        <taxon>Campylobacteraceae</taxon>
        <taxon>Campylobacter</taxon>
    </lineage>
</organism>
<dbReference type="NCBIfam" id="TIGR01513">
    <property type="entry name" value="NAPRTase_put"/>
    <property type="match status" value="1"/>
</dbReference>
<evidence type="ECO:0000259" key="10">
    <source>
        <dbReference type="Pfam" id="PF04095"/>
    </source>
</evidence>
<comment type="caution">
    <text evidence="13">The sequence shown here is derived from an EMBL/GenBank/DDBJ whole genome shotgun (WGS) entry which is preliminary data.</text>
</comment>
<dbReference type="CDD" id="cd01570">
    <property type="entry name" value="NAPRTase_A"/>
    <property type="match status" value="1"/>
</dbReference>
<evidence type="ECO:0000256" key="8">
    <source>
        <dbReference type="ARBA" id="ARBA00048668"/>
    </source>
</evidence>
<dbReference type="SUPFAM" id="SSF54675">
    <property type="entry name" value="Nicotinate/Quinolinate PRTase N-terminal domain-like"/>
    <property type="match status" value="1"/>
</dbReference>
<keyword evidence="5 9" id="KW-0436">Ligase</keyword>